<keyword evidence="3" id="KW-1185">Reference proteome</keyword>
<proteinExistence type="predicted"/>
<accession>A0A2K0WME3</accession>
<organism evidence="2 3">
    <name type="scientific">Gibberella nygamai</name>
    <name type="common">Bean root rot disease fungus</name>
    <name type="synonym">Fusarium nygamai</name>
    <dbReference type="NCBI Taxonomy" id="42673"/>
    <lineage>
        <taxon>Eukaryota</taxon>
        <taxon>Fungi</taxon>
        <taxon>Dikarya</taxon>
        <taxon>Ascomycota</taxon>
        <taxon>Pezizomycotina</taxon>
        <taxon>Sordariomycetes</taxon>
        <taxon>Hypocreomycetidae</taxon>
        <taxon>Hypocreales</taxon>
        <taxon>Nectriaceae</taxon>
        <taxon>Fusarium</taxon>
        <taxon>Fusarium fujikuroi species complex</taxon>
    </lineage>
</organism>
<evidence type="ECO:0000256" key="1">
    <source>
        <dbReference type="SAM" id="MobiDB-lite"/>
    </source>
</evidence>
<evidence type="ECO:0000313" key="3">
    <source>
        <dbReference type="Proteomes" id="UP000236664"/>
    </source>
</evidence>
<dbReference type="OrthoDB" id="4973636at2759"/>
<sequence>MPGTIVHASKKESEELFNSVLDEKLQPIKDSLDAIKKMLDDLTNQDLAPKTPPKEADIRPQD</sequence>
<dbReference type="AlphaFoldDB" id="A0A2K0WME3"/>
<dbReference type="EMBL" id="MTQA01000053">
    <property type="protein sequence ID" value="PNP83424.1"/>
    <property type="molecule type" value="Genomic_DNA"/>
</dbReference>
<name>A0A2K0WME3_GIBNY</name>
<gene>
    <name evidence="2" type="ORF">FNYG_02987</name>
</gene>
<dbReference type="Proteomes" id="UP000236664">
    <property type="component" value="Unassembled WGS sequence"/>
</dbReference>
<feature type="region of interest" description="Disordered" evidence="1">
    <location>
        <begin position="42"/>
        <end position="62"/>
    </location>
</feature>
<reference evidence="2 3" key="1">
    <citation type="submission" date="2017-06" db="EMBL/GenBank/DDBJ databases">
        <title>Genome of Fusarium nygamai isolate CS10214.</title>
        <authorList>
            <person name="Gardiner D.M."/>
            <person name="Obanor F."/>
            <person name="Kazan K."/>
        </authorList>
    </citation>
    <scope>NUCLEOTIDE SEQUENCE [LARGE SCALE GENOMIC DNA]</scope>
    <source>
        <strain evidence="2 3">CS10214</strain>
    </source>
</reference>
<feature type="compositionally biased region" description="Basic and acidic residues" evidence="1">
    <location>
        <begin position="52"/>
        <end position="62"/>
    </location>
</feature>
<evidence type="ECO:0000313" key="2">
    <source>
        <dbReference type="EMBL" id="PNP83424.1"/>
    </source>
</evidence>
<protein>
    <submittedName>
        <fullName evidence="2">Uncharacterized protein</fullName>
    </submittedName>
</protein>
<comment type="caution">
    <text evidence="2">The sequence shown here is derived from an EMBL/GenBank/DDBJ whole genome shotgun (WGS) entry which is preliminary data.</text>
</comment>